<accession>A0A3S4NTH3</accession>
<evidence type="ECO:0000313" key="5">
    <source>
        <dbReference type="Proteomes" id="UP000283530"/>
    </source>
</evidence>
<keyword evidence="3" id="KW-1133">Transmembrane helix</keyword>
<dbReference type="InterPro" id="IPR040265">
    <property type="entry name" value="CHUP1/IPGA1-like"/>
</dbReference>
<keyword evidence="3" id="KW-0472">Membrane</keyword>
<name>A0A3S4NTH3_9MAGN</name>
<dbReference type="GO" id="GO:0055028">
    <property type="term" value="C:cortical microtubule"/>
    <property type="evidence" value="ECO:0007669"/>
    <property type="project" value="TreeGrafter"/>
</dbReference>
<evidence type="ECO:0000313" key="4">
    <source>
        <dbReference type="EMBL" id="RWR81431.1"/>
    </source>
</evidence>
<protein>
    <submittedName>
        <fullName evidence="4">Protein CHUP1, chloroplastic</fullName>
    </submittedName>
</protein>
<reference evidence="4 5" key="1">
    <citation type="journal article" date="2019" name="Nat. Plants">
        <title>Stout camphor tree genome fills gaps in understanding of flowering plant genome evolution.</title>
        <authorList>
            <person name="Chaw S.M."/>
            <person name="Liu Y.C."/>
            <person name="Wu Y.W."/>
            <person name="Wang H.Y."/>
            <person name="Lin C.I."/>
            <person name="Wu C.S."/>
            <person name="Ke H.M."/>
            <person name="Chang L.Y."/>
            <person name="Hsu C.Y."/>
            <person name="Yang H.T."/>
            <person name="Sudianto E."/>
            <person name="Hsu M.H."/>
            <person name="Wu K.P."/>
            <person name="Wang L.N."/>
            <person name="Leebens-Mack J.H."/>
            <person name="Tsai I.J."/>
        </authorList>
    </citation>
    <scope>NUCLEOTIDE SEQUENCE [LARGE SCALE GENOMIC DNA]</scope>
    <source>
        <strain evidence="5">cv. Chaw 1501</strain>
        <tissue evidence="4">Young leaves</tissue>
    </source>
</reference>
<feature type="coiled-coil region" evidence="2">
    <location>
        <begin position="219"/>
        <end position="316"/>
    </location>
</feature>
<sequence>MKDKPDHMNPVLLKSGIPLVLSFAGWFFFSMIRRQPRNRVPTETTMLENQTNTPQIVIHHEEHCSDSNDSTPLVEEEEYTLTHTQVSDSLETLQFKQTVYQPEFEQEVVSLKNQVSALQHREGELEELFLRYCMSQEHESALKEIRSSLEFEITHVNFLGLKVEIMEAENRRLELNLSEYSKVIAELGSARTQIQSMQRKVKKLVRMKREGLSAFRRQASVLQEREAEISSKNEELKQRKREIEELEAAVVELRRIVDKLQMEKSELMERLELAENLDSSSPKMIAEDPNQQGYDCEELLTQIEQLQNERATDMDELIYLRWTNACLRYELMRNQEQQRCEEIDKGNELVLDLSRTSEVENCEVEYGWDNQEQQCENDEKGKQSVSEISGNEQAKNCEMGYGSDNLLMSAEHGEPSSMDVEAARPAAQTKPMLFGKLKRWAKGKERRRRSCDEKENQHRCSGRCSVSDMAIEDFTGRNSCSPVKPCFWVENAP</sequence>
<dbReference type="Proteomes" id="UP000283530">
    <property type="component" value="Unassembled WGS sequence"/>
</dbReference>
<gene>
    <name evidence="4" type="ORF">CKAN_01011600</name>
</gene>
<dbReference type="PANTHER" id="PTHR31342:SF10">
    <property type="entry name" value="CHUP1-LIKE PROTEIN"/>
    <property type="match status" value="1"/>
</dbReference>
<keyword evidence="1 2" id="KW-0175">Coiled coil</keyword>
<evidence type="ECO:0000256" key="3">
    <source>
        <dbReference type="SAM" id="Phobius"/>
    </source>
</evidence>
<feature type="transmembrane region" description="Helical" evidence="3">
    <location>
        <begin position="12"/>
        <end position="29"/>
    </location>
</feature>
<comment type="caution">
    <text evidence="4">The sequence shown here is derived from an EMBL/GenBank/DDBJ whole genome shotgun (WGS) entry which is preliminary data.</text>
</comment>
<dbReference type="AlphaFoldDB" id="A0A3S4NTH3"/>
<dbReference type="EMBL" id="QPKB01000003">
    <property type="protein sequence ID" value="RWR81431.1"/>
    <property type="molecule type" value="Genomic_DNA"/>
</dbReference>
<keyword evidence="3" id="KW-0812">Transmembrane</keyword>
<keyword evidence="5" id="KW-1185">Reference proteome</keyword>
<dbReference type="GO" id="GO:0072699">
    <property type="term" value="P:protein localization to cortical microtubule cytoskeleton"/>
    <property type="evidence" value="ECO:0007669"/>
    <property type="project" value="TreeGrafter"/>
</dbReference>
<dbReference type="OrthoDB" id="687739at2759"/>
<evidence type="ECO:0000256" key="1">
    <source>
        <dbReference type="ARBA" id="ARBA00023054"/>
    </source>
</evidence>
<evidence type="ECO:0000256" key="2">
    <source>
        <dbReference type="SAM" id="Coils"/>
    </source>
</evidence>
<dbReference type="PANTHER" id="PTHR31342">
    <property type="entry name" value="PROTEIN CHUP1, CHLOROPLASTIC"/>
    <property type="match status" value="1"/>
</dbReference>
<organism evidence="4 5">
    <name type="scientific">Cinnamomum micranthum f. kanehirae</name>
    <dbReference type="NCBI Taxonomy" id="337451"/>
    <lineage>
        <taxon>Eukaryota</taxon>
        <taxon>Viridiplantae</taxon>
        <taxon>Streptophyta</taxon>
        <taxon>Embryophyta</taxon>
        <taxon>Tracheophyta</taxon>
        <taxon>Spermatophyta</taxon>
        <taxon>Magnoliopsida</taxon>
        <taxon>Magnoliidae</taxon>
        <taxon>Laurales</taxon>
        <taxon>Lauraceae</taxon>
        <taxon>Cinnamomum</taxon>
    </lineage>
</organism>
<proteinExistence type="predicted"/>